<keyword evidence="2" id="KW-0217">Developmental protein</keyword>
<protein>
    <submittedName>
        <fullName evidence="8">Transcription factor 12</fullName>
    </submittedName>
</protein>
<comment type="subcellular location">
    <subcellularLocation>
        <location evidence="1">Nucleus</location>
    </subcellularLocation>
</comment>
<organism evidence="8 9">
    <name type="scientific">Merluccius polli</name>
    <name type="common">Benguela hake</name>
    <name type="synonym">Merluccius cadenati</name>
    <dbReference type="NCBI Taxonomy" id="89951"/>
    <lineage>
        <taxon>Eukaryota</taxon>
        <taxon>Metazoa</taxon>
        <taxon>Chordata</taxon>
        <taxon>Craniata</taxon>
        <taxon>Vertebrata</taxon>
        <taxon>Euteleostomi</taxon>
        <taxon>Actinopterygii</taxon>
        <taxon>Neopterygii</taxon>
        <taxon>Teleostei</taxon>
        <taxon>Neoteleostei</taxon>
        <taxon>Acanthomorphata</taxon>
        <taxon>Zeiogadaria</taxon>
        <taxon>Gadariae</taxon>
        <taxon>Gadiformes</taxon>
        <taxon>Gadoidei</taxon>
        <taxon>Merlucciidae</taxon>
        <taxon>Merluccius</taxon>
    </lineage>
</organism>
<dbReference type="PANTHER" id="PTHR11793">
    <property type="entry name" value="BASIC HELIX-LOOP-HELIX TRANSCRIPTION FACTOR"/>
    <property type="match status" value="1"/>
</dbReference>
<dbReference type="AlphaFoldDB" id="A0AA47MFB4"/>
<name>A0AA47MFB4_MERPO</name>
<evidence type="ECO:0000256" key="2">
    <source>
        <dbReference type="ARBA" id="ARBA00022473"/>
    </source>
</evidence>
<keyword evidence="5" id="KW-0804">Transcription</keyword>
<keyword evidence="9" id="KW-1185">Reference proteome</keyword>
<dbReference type="GO" id="GO:0000978">
    <property type="term" value="F:RNA polymerase II cis-regulatory region sequence-specific DNA binding"/>
    <property type="evidence" value="ECO:0007669"/>
    <property type="project" value="TreeGrafter"/>
</dbReference>
<keyword evidence="4" id="KW-0238">DNA-binding</keyword>
<evidence type="ECO:0000256" key="7">
    <source>
        <dbReference type="SAM" id="MobiDB-lite"/>
    </source>
</evidence>
<feature type="compositionally biased region" description="Low complexity" evidence="7">
    <location>
        <begin position="366"/>
        <end position="383"/>
    </location>
</feature>
<dbReference type="GO" id="GO:0005634">
    <property type="term" value="C:nucleus"/>
    <property type="evidence" value="ECO:0007669"/>
    <property type="project" value="UniProtKB-SubCell"/>
</dbReference>
<feature type="region of interest" description="Disordered" evidence="7">
    <location>
        <begin position="145"/>
        <end position="172"/>
    </location>
</feature>
<dbReference type="EMBL" id="JAOPHQ010004555">
    <property type="protein sequence ID" value="KAK0139016.1"/>
    <property type="molecule type" value="Genomic_DNA"/>
</dbReference>
<dbReference type="GO" id="GO:0000981">
    <property type="term" value="F:DNA-binding transcription factor activity, RNA polymerase II-specific"/>
    <property type="evidence" value="ECO:0007669"/>
    <property type="project" value="TreeGrafter"/>
</dbReference>
<dbReference type="GO" id="GO:0005667">
    <property type="term" value="C:transcription regulator complex"/>
    <property type="evidence" value="ECO:0007669"/>
    <property type="project" value="TreeGrafter"/>
</dbReference>
<evidence type="ECO:0000256" key="4">
    <source>
        <dbReference type="ARBA" id="ARBA00023125"/>
    </source>
</evidence>
<evidence type="ECO:0000256" key="3">
    <source>
        <dbReference type="ARBA" id="ARBA00023015"/>
    </source>
</evidence>
<evidence type="ECO:0000313" key="8">
    <source>
        <dbReference type="EMBL" id="KAK0139016.1"/>
    </source>
</evidence>
<dbReference type="PANTHER" id="PTHR11793:SF11">
    <property type="entry name" value="TRANSCRIPTION FACTOR 12"/>
    <property type="match status" value="1"/>
</dbReference>
<proteinExistence type="predicted"/>
<dbReference type="Proteomes" id="UP001174136">
    <property type="component" value="Unassembled WGS sequence"/>
</dbReference>
<reference evidence="8" key="1">
    <citation type="journal article" date="2023" name="Front. Mar. Sci.">
        <title>A new Merluccius polli reference genome to investigate the effects of global change in West African waters.</title>
        <authorList>
            <person name="Mateo J.L."/>
            <person name="Blanco-Fernandez C."/>
            <person name="Garcia-Vazquez E."/>
            <person name="Machado-Schiaffino G."/>
        </authorList>
    </citation>
    <scope>NUCLEOTIDE SEQUENCE</scope>
    <source>
        <strain evidence="8">C29</strain>
        <tissue evidence="8">Fin</tissue>
    </source>
</reference>
<feature type="compositionally biased region" description="Low complexity" evidence="7">
    <location>
        <begin position="331"/>
        <end position="348"/>
    </location>
</feature>
<comment type="caution">
    <text evidence="8">The sequence shown here is derived from an EMBL/GenBank/DDBJ whole genome shotgun (WGS) entry which is preliminary data.</text>
</comment>
<evidence type="ECO:0000256" key="1">
    <source>
        <dbReference type="ARBA" id="ARBA00004123"/>
    </source>
</evidence>
<evidence type="ECO:0000256" key="6">
    <source>
        <dbReference type="ARBA" id="ARBA00023242"/>
    </source>
</evidence>
<accession>A0AA47MFB4</accession>
<keyword evidence="3" id="KW-0805">Transcription regulation</keyword>
<sequence length="448" mass="48788">MWVLRRDHLRTVVLKLYPPFSLLMAGLSECRPVLATSGAEWVHRVLFATVFTAVSRGKADGETVMSSTLAHRSVGHKGSVTTQTGLKVSIIFNPSPLKSATTRAYKLKTGPRLVHTCRSAQRHHVPTLFTAYLGQWSAGICASERRDGAKSRGRGGVRADRERPHHQTRTRPELVAVRTRRRPRSRTRTRTRTRPPAMYCAYPVPGTGTNPMMYCYNMKPVYGQCPDNEDINQNPTSHLSNKTPNNVFASTFFEGTSNSADIWNTANGLNQQGYEGGPRGGLTQHHAEHGNYNNMTSHNHLAYSPHSVTDMNRGLPPMSTFHRSHPPRTPSSTASNSDNSSGNQGSLSRGSQTGDALGKALASIYSPDHTSSSFPSSASTPARSPSPPPASTEPSGPNIWPRNAAQAPVSPAYESSLISMVKTLFLVSTSQLHKLPMLCPSATAKKNK</sequence>
<dbReference type="InterPro" id="IPR051098">
    <property type="entry name" value="NeuroDiff_E-box_TFs"/>
</dbReference>
<feature type="region of interest" description="Disordered" evidence="7">
    <location>
        <begin position="272"/>
        <end position="403"/>
    </location>
</feature>
<dbReference type="GO" id="GO:0000785">
    <property type="term" value="C:chromatin"/>
    <property type="evidence" value="ECO:0007669"/>
    <property type="project" value="TreeGrafter"/>
</dbReference>
<keyword evidence="6" id="KW-0539">Nucleus</keyword>
<gene>
    <name evidence="8" type="primary">TCF12_1</name>
    <name evidence="8" type="ORF">N1851_024436</name>
</gene>
<evidence type="ECO:0000256" key="5">
    <source>
        <dbReference type="ARBA" id="ARBA00023163"/>
    </source>
</evidence>
<evidence type="ECO:0000313" key="9">
    <source>
        <dbReference type="Proteomes" id="UP001174136"/>
    </source>
</evidence>